<dbReference type="EMBL" id="VBAK01000058">
    <property type="protein sequence ID" value="TMI92488.1"/>
    <property type="molecule type" value="Genomic_DNA"/>
</dbReference>
<comment type="subcellular location">
    <subcellularLocation>
        <location evidence="1 7">Cell membrane</location>
        <topology evidence="1 7">Multi-pass membrane protein</topology>
    </subcellularLocation>
</comment>
<evidence type="ECO:0000256" key="3">
    <source>
        <dbReference type="ARBA" id="ARBA00022475"/>
    </source>
</evidence>
<dbReference type="PANTHER" id="PTHR43744:SF12">
    <property type="entry name" value="ABC TRANSPORTER PERMEASE PROTEIN MG189-RELATED"/>
    <property type="match status" value="1"/>
</dbReference>
<keyword evidence="6 7" id="KW-0472">Membrane</keyword>
<keyword evidence="5 7" id="KW-1133">Transmembrane helix</keyword>
<dbReference type="Pfam" id="PF00528">
    <property type="entry name" value="BPD_transp_1"/>
    <property type="match status" value="1"/>
</dbReference>
<evidence type="ECO:0000256" key="6">
    <source>
        <dbReference type="ARBA" id="ARBA00023136"/>
    </source>
</evidence>
<evidence type="ECO:0000256" key="4">
    <source>
        <dbReference type="ARBA" id="ARBA00022692"/>
    </source>
</evidence>
<organism evidence="9 10">
    <name type="scientific">Candidatus Segetimicrobium genomatis</name>
    <dbReference type="NCBI Taxonomy" id="2569760"/>
    <lineage>
        <taxon>Bacteria</taxon>
        <taxon>Bacillati</taxon>
        <taxon>Candidatus Sysuimicrobiota</taxon>
        <taxon>Candidatus Sysuimicrobiia</taxon>
        <taxon>Candidatus Sysuimicrobiales</taxon>
        <taxon>Candidatus Segetimicrobiaceae</taxon>
        <taxon>Candidatus Segetimicrobium</taxon>
    </lineage>
</organism>
<keyword evidence="3" id="KW-1003">Cell membrane</keyword>
<comment type="similarity">
    <text evidence="7">Belongs to the binding-protein-dependent transport system permease family.</text>
</comment>
<evidence type="ECO:0000313" key="10">
    <source>
        <dbReference type="Proteomes" id="UP000318509"/>
    </source>
</evidence>
<evidence type="ECO:0000259" key="8">
    <source>
        <dbReference type="PROSITE" id="PS50928"/>
    </source>
</evidence>
<feature type="domain" description="ABC transmembrane type-1" evidence="8">
    <location>
        <begin position="73"/>
        <end position="262"/>
    </location>
</feature>
<comment type="caution">
    <text evidence="9">The sequence shown here is derived from an EMBL/GenBank/DDBJ whole genome shotgun (WGS) entry which is preliminary data.</text>
</comment>
<feature type="transmembrane region" description="Helical" evidence="7">
    <location>
        <begin position="183"/>
        <end position="204"/>
    </location>
</feature>
<dbReference type="PROSITE" id="PS50928">
    <property type="entry name" value="ABC_TM1"/>
    <property type="match status" value="1"/>
</dbReference>
<dbReference type="Proteomes" id="UP000318509">
    <property type="component" value="Unassembled WGS sequence"/>
</dbReference>
<name>A0A537K9M5_9BACT</name>
<evidence type="ECO:0000313" key="9">
    <source>
        <dbReference type="EMBL" id="TMI92488.1"/>
    </source>
</evidence>
<feature type="transmembrane region" description="Helical" evidence="7">
    <location>
        <begin position="108"/>
        <end position="132"/>
    </location>
</feature>
<evidence type="ECO:0000256" key="2">
    <source>
        <dbReference type="ARBA" id="ARBA00022448"/>
    </source>
</evidence>
<keyword evidence="2 7" id="KW-0813">Transport</keyword>
<dbReference type="CDD" id="cd06261">
    <property type="entry name" value="TM_PBP2"/>
    <property type="match status" value="1"/>
</dbReference>
<sequence length="277" mass="31474">MRVARRFGLLYWLGVLLVAAWGLVQLAPILWMISTSLKPLNRIFALPVQWIPRPPQWSNYPQAWNEFPFARYFVNSFIVSASVTVLNVFLAGLAGYSLSKYRYFGQRALFIAILSTLMLPIEVLMVPTFLIVKALGWLNTYQGLVIPAVADAFGVFLMRQFMLGLPDSLVEAARIDGAGELGTYFRIVVPLIWPAVLTLAIFTWRETWDAFVWPFIIISDDSLRTVPIGLQRFQEQYVTTYNSVMAISTIAMLPLVLLFFFFQRAFIRGIALSGLKE</sequence>
<protein>
    <submittedName>
        <fullName evidence="9">Carbohydrate ABC transporter permease</fullName>
    </submittedName>
</protein>
<evidence type="ECO:0000256" key="1">
    <source>
        <dbReference type="ARBA" id="ARBA00004651"/>
    </source>
</evidence>
<evidence type="ECO:0000256" key="7">
    <source>
        <dbReference type="RuleBase" id="RU363032"/>
    </source>
</evidence>
<dbReference type="Gene3D" id="1.10.3720.10">
    <property type="entry name" value="MetI-like"/>
    <property type="match status" value="1"/>
</dbReference>
<reference evidence="9 10" key="1">
    <citation type="journal article" date="2019" name="Nat. Microbiol.">
        <title>Mediterranean grassland soil C-N compound turnover is dependent on rainfall and depth, and is mediated by genomically divergent microorganisms.</title>
        <authorList>
            <person name="Diamond S."/>
            <person name="Andeer P.F."/>
            <person name="Li Z."/>
            <person name="Crits-Christoph A."/>
            <person name="Burstein D."/>
            <person name="Anantharaman K."/>
            <person name="Lane K.R."/>
            <person name="Thomas B.C."/>
            <person name="Pan C."/>
            <person name="Northen T.R."/>
            <person name="Banfield J.F."/>
        </authorList>
    </citation>
    <scope>NUCLEOTIDE SEQUENCE [LARGE SCALE GENOMIC DNA]</scope>
    <source>
        <strain evidence="9">NP_3</strain>
    </source>
</reference>
<feature type="transmembrane region" description="Helical" evidence="7">
    <location>
        <begin position="144"/>
        <end position="162"/>
    </location>
</feature>
<gene>
    <name evidence="9" type="ORF">E6H00_02655</name>
</gene>
<dbReference type="InterPro" id="IPR035906">
    <property type="entry name" value="MetI-like_sf"/>
</dbReference>
<dbReference type="GO" id="GO:0055085">
    <property type="term" value="P:transmembrane transport"/>
    <property type="evidence" value="ECO:0007669"/>
    <property type="project" value="InterPro"/>
</dbReference>
<accession>A0A537K9M5</accession>
<dbReference type="AlphaFoldDB" id="A0A537K9M5"/>
<feature type="transmembrane region" description="Helical" evidence="7">
    <location>
        <begin position="9"/>
        <end position="33"/>
    </location>
</feature>
<evidence type="ECO:0000256" key="5">
    <source>
        <dbReference type="ARBA" id="ARBA00022989"/>
    </source>
</evidence>
<feature type="transmembrane region" description="Helical" evidence="7">
    <location>
        <begin position="72"/>
        <end position="96"/>
    </location>
</feature>
<dbReference type="InterPro" id="IPR000515">
    <property type="entry name" value="MetI-like"/>
</dbReference>
<keyword evidence="4 7" id="KW-0812">Transmembrane</keyword>
<dbReference type="SUPFAM" id="SSF161098">
    <property type="entry name" value="MetI-like"/>
    <property type="match status" value="1"/>
</dbReference>
<dbReference type="PANTHER" id="PTHR43744">
    <property type="entry name" value="ABC TRANSPORTER PERMEASE PROTEIN MG189-RELATED-RELATED"/>
    <property type="match status" value="1"/>
</dbReference>
<dbReference type="GO" id="GO:0005886">
    <property type="term" value="C:plasma membrane"/>
    <property type="evidence" value="ECO:0007669"/>
    <property type="project" value="UniProtKB-SubCell"/>
</dbReference>
<proteinExistence type="inferred from homology"/>
<feature type="transmembrane region" description="Helical" evidence="7">
    <location>
        <begin position="243"/>
        <end position="262"/>
    </location>
</feature>